<dbReference type="EMBL" id="JACHJU010000001">
    <property type="protein sequence ID" value="MBB4936467.1"/>
    <property type="molecule type" value="Genomic_DNA"/>
</dbReference>
<dbReference type="AlphaFoldDB" id="A0A7W7RQT3"/>
<evidence type="ECO:0000256" key="1">
    <source>
        <dbReference type="SAM" id="MobiDB-lite"/>
    </source>
</evidence>
<comment type="caution">
    <text evidence="2">The sequence shown here is derived from an EMBL/GenBank/DDBJ whole genome shotgun (WGS) entry which is preliminary data.</text>
</comment>
<reference evidence="2 3" key="1">
    <citation type="submission" date="2020-08" db="EMBL/GenBank/DDBJ databases">
        <title>Sequencing the genomes of 1000 actinobacteria strains.</title>
        <authorList>
            <person name="Klenk H.-P."/>
        </authorList>
    </citation>
    <scope>NUCLEOTIDE SEQUENCE [LARGE SCALE GENOMIC DNA]</scope>
    <source>
        <strain evidence="2 3">DSM 43023</strain>
    </source>
</reference>
<evidence type="ECO:0000313" key="3">
    <source>
        <dbReference type="Proteomes" id="UP000534286"/>
    </source>
</evidence>
<proteinExistence type="predicted"/>
<sequence length="30" mass="3149">MIDIMRTPVFSTDRSPHGHATPAPGGGDAR</sequence>
<evidence type="ECO:0000313" key="2">
    <source>
        <dbReference type="EMBL" id="MBB4936467.1"/>
    </source>
</evidence>
<accession>A0A7W7RQT3</accession>
<protein>
    <submittedName>
        <fullName evidence="2">Uncharacterized protein</fullName>
    </submittedName>
</protein>
<name>A0A7W7RQT3_9ACTN</name>
<keyword evidence="3" id="KW-1185">Reference proteome</keyword>
<organism evidence="2 3">
    <name type="scientific">Streptosporangium album</name>
    <dbReference type="NCBI Taxonomy" id="47479"/>
    <lineage>
        <taxon>Bacteria</taxon>
        <taxon>Bacillati</taxon>
        <taxon>Actinomycetota</taxon>
        <taxon>Actinomycetes</taxon>
        <taxon>Streptosporangiales</taxon>
        <taxon>Streptosporangiaceae</taxon>
        <taxon>Streptosporangium</taxon>
    </lineage>
</organism>
<dbReference type="Proteomes" id="UP000534286">
    <property type="component" value="Unassembled WGS sequence"/>
</dbReference>
<gene>
    <name evidence="2" type="ORF">FHR32_000772</name>
</gene>
<feature type="region of interest" description="Disordered" evidence="1">
    <location>
        <begin position="1"/>
        <end position="30"/>
    </location>
</feature>